<protein>
    <submittedName>
        <fullName evidence="3">CSON013390 protein</fullName>
    </submittedName>
</protein>
<accession>A0A336MC84</accession>
<dbReference type="EMBL" id="UFQT01000673">
    <property type="protein sequence ID" value="SSX26403.1"/>
    <property type="molecule type" value="Genomic_DNA"/>
</dbReference>
<sequence>MSYFITDKRHLEHERLENLLEVQLNIGKEKEKDNEENISKSKKGNKENVSSTAENNKNVQKQVEATVKSMQKVVNGMTLRSQKQTTVLTTVAGSRLLDYATIYEQHKKDLAEKKKQEEEKKMVKPFKARPVPKCIKTKTVPPPQPQTKPVKAVPLKSKPNPPVAFVAPTRRSKPVETVTVHKTNQNAVKDKPKRAIAPKVPTRKAVTAAPQVNKKPNPHVKVESKPEVKKFVATVPKYLHKEPFKVQLGEKKRLTEVKPFKLSIATRINDRQKSDEDRRKVVEERNKKLLEEKMKKEMEEIKVLRKQREFRASVNPFNKISKAKTTNEKPKENQTQNVKVTEKNDQKQN</sequence>
<gene>
    <name evidence="3" type="primary">CSON013390</name>
</gene>
<feature type="compositionally biased region" description="Polar residues" evidence="2">
    <location>
        <begin position="47"/>
        <end position="61"/>
    </location>
</feature>
<organism evidence="3">
    <name type="scientific">Culicoides sonorensis</name>
    <name type="common">Biting midge</name>
    <dbReference type="NCBI Taxonomy" id="179676"/>
    <lineage>
        <taxon>Eukaryota</taxon>
        <taxon>Metazoa</taxon>
        <taxon>Ecdysozoa</taxon>
        <taxon>Arthropoda</taxon>
        <taxon>Hexapoda</taxon>
        <taxon>Insecta</taxon>
        <taxon>Pterygota</taxon>
        <taxon>Neoptera</taxon>
        <taxon>Endopterygota</taxon>
        <taxon>Diptera</taxon>
        <taxon>Nematocera</taxon>
        <taxon>Chironomoidea</taxon>
        <taxon>Ceratopogonidae</taxon>
        <taxon>Ceratopogoninae</taxon>
        <taxon>Culicoides</taxon>
        <taxon>Monoculicoides</taxon>
    </lineage>
</organism>
<evidence type="ECO:0000256" key="2">
    <source>
        <dbReference type="SAM" id="MobiDB-lite"/>
    </source>
</evidence>
<feature type="region of interest" description="Disordered" evidence="2">
    <location>
        <begin position="134"/>
        <end position="164"/>
    </location>
</feature>
<feature type="region of interest" description="Disordered" evidence="2">
    <location>
        <begin position="199"/>
        <end position="223"/>
    </location>
</feature>
<feature type="region of interest" description="Disordered" evidence="2">
    <location>
        <begin position="312"/>
        <end position="349"/>
    </location>
</feature>
<name>A0A336MC84_CULSO</name>
<proteinExistence type="predicted"/>
<feature type="compositionally biased region" description="Basic and acidic residues" evidence="2">
    <location>
        <begin position="340"/>
        <end position="349"/>
    </location>
</feature>
<feature type="coiled-coil region" evidence="1">
    <location>
        <begin position="272"/>
        <end position="307"/>
    </location>
</feature>
<dbReference type="AlphaFoldDB" id="A0A336MC84"/>
<dbReference type="VEuPathDB" id="VectorBase:CSON013390"/>
<reference evidence="3" key="1">
    <citation type="submission" date="2018-07" db="EMBL/GenBank/DDBJ databases">
        <authorList>
            <person name="Quirk P.G."/>
            <person name="Krulwich T.A."/>
        </authorList>
    </citation>
    <scope>NUCLEOTIDE SEQUENCE</scope>
</reference>
<keyword evidence="1" id="KW-0175">Coiled coil</keyword>
<feature type="compositionally biased region" description="Basic and acidic residues" evidence="2">
    <location>
        <begin position="30"/>
        <end position="39"/>
    </location>
</feature>
<evidence type="ECO:0000256" key="1">
    <source>
        <dbReference type="SAM" id="Coils"/>
    </source>
</evidence>
<evidence type="ECO:0000313" key="3">
    <source>
        <dbReference type="EMBL" id="SSX26403.1"/>
    </source>
</evidence>
<feature type="region of interest" description="Disordered" evidence="2">
    <location>
        <begin position="30"/>
        <end position="61"/>
    </location>
</feature>